<dbReference type="Ensembl" id="ENSMSIT00000005722.1">
    <property type="protein sequence ID" value="ENSMSIP00000004521.1"/>
    <property type="gene ID" value="ENSMSIG00000004135.1"/>
</dbReference>
<keyword evidence="2" id="KW-1185">Reference proteome</keyword>
<proteinExistence type="predicted"/>
<evidence type="ECO:0000313" key="1">
    <source>
        <dbReference type="Ensembl" id="ENSMSIP00000004521.1"/>
    </source>
</evidence>
<dbReference type="AlphaFoldDB" id="A0A8C6GDM1"/>
<protein>
    <submittedName>
        <fullName evidence="1">Uncharacterized protein</fullName>
    </submittedName>
</protein>
<evidence type="ECO:0000313" key="2">
    <source>
        <dbReference type="Proteomes" id="UP000694415"/>
    </source>
</evidence>
<dbReference type="GeneTree" id="ENSGT01090000260611"/>
<dbReference type="Proteomes" id="UP000694415">
    <property type="component" value="Unplaced"/>
</dbReference>
<reference evidence="1" key="1">
    <citation type="submission" date="2025-08" db="UniProtKB">
        <authorList>
            <consortium name="Ensembl"/>
        </authorList>
    </citation>
    <scope>IDENTIFICATION</scope>
</reference>
<accession>A0A8C6GDM1</accession>
<name>A0A8C6GDM1_MUSSI</name>
<reference evidence="1" key="2">
    <citation type="submission" date="2025-09" db="UniProtKB">
        <authorList>
            <consortium name="Ensembl"/>
        </authorList>
    </citation>
    <scope>IDENTIFICATION</scope>
</reference>
<sequence>MLHYIYQAGLELRNPPASASRVLGLKACATTPGDLIPFLYHYFYIEYSFFFSRFKKLL</sequence>
<organism evidence="1 2">
    <name type="scientific">Mus spicilegus</name>
    <name type="common">Mound-building mouse</name>
    <dbReference type="NCBI Taxonomy" id="10103"/>
    <lineage>
        <taxon>Eukaryota</taxon>
        <taxon>Metazoa</taxon>
        <taxon>Chordata</taxon>
        <taxon>Craniata</taxon>
        <taxon>Vertebrata</taxon>
        <taxon>Euteleostomi</taxon>
        <taxon>Mammalia</taxon>
        <taxon>Eutheria</taxon>
        <taxon>Euarchontoglires</taxon>
        <taxon>Glires</taxon>
        <taxon>Rodentia</taxon>
        <taxon>Myomorpha</taxon>
        <taxon>Muroidea</taxon>
        <taxon>Muridae</taxon>
        <taxon>Murinae</taxon>
        <taxon>Mus</taxon>
        <taxon>Mus</taxon>
    </lineage>
</organism>